<dbReference type="GO" id="GO:0010971">
    <property type="term" value="P:positive regulation of G2/M transition of mitotic cell cycle"/>
    <property type="evidence" value="ECO:0007669"/>
    <property type="project" value="TreeGrafter"/>
</dbReference>
<dbReference type="GO" id="GO:0051301">
    <property type="term" value="P:cell division"/>
    <property type="evidence" value="ECO:0007669"/>
    <property type="project" value="UniProtKB-UniRule"/>
</dbReference>
<dbReference type="CDD" id="cd01530">
    <property type="entry name" value="Cdc25"/>
    <property type="match status" value="1"/>
</dbReference>
<dbReference type="SMART" id="SM00450">
    <property type="entry name" value="RHOD"/>
    <property type="match status" value="1"/>
</dbReference>
<dbReference type="GO" id="GO:0032502">
    <property type="term" value="P:developmental process"/>
    <property type="evidence" value="ECO:0007669"/>
    <property type="project" value="UniProtKB-ARBA"/>
</dbReference>
<dbReference type="Proteomes" id="UP000005408">
    <property type="component" value="Unassembled WGS sequence"/>
</dbReference>
<name>A0A8W8IEK1_MAGGI</name>
<organism evidence="9 10">
    <name type="scientific">Magallana gigas</name>
    <name type="common">Pacific oyster</name>
    <name type="synonym">Crassostrea gigas</name>
    <dbReference type="NCBI Taxonomy" id="29159"/>
    <lineage>
        <taxon>Eukaryota</taxon>
        <taxon>Metazoa</taxon>
        <taxon>Spiralia</taxon>
        <taxon>Lophotrochozoa</taxon>
        <taxon>Mollusca</taxon>
        <taxon>Bivalvia</taxon>
        <taxon>Autobranchia</taxon>
        <taxon>Pteriomorphia</taxon>
        <taxon>Ostreida</taxon>
        <taxon>Ostreoidea</taxon>
        <taxon>Ostreidae</taxon>
        <taxon>Magallana</taxon>
    </lineage>
</organism>
<evidence type="ECO:0000256" key="6">
    <source>
        <dbReference type="RuleBase" id="RU368028"/>
    </source>
</evidence>
<protein>
    <recommendedName>
        <fullName evidence="6">M-phase inducer phosphatase</fullName>
        <ecNumber evidence="6">3.1.3.48</ecNumber>
    </recommendedName>
</protein>
<keyword evidence="5 6" id="KW-0131">Cell cycle</keyword>
<dbReference type="GO" id="GO:0005737">
    <property type="term" value="C:cytoplasm"/>
    <property type="evidence" value="ECO:0007669"/>
    <property type="project" value="TreeGrafter"/>
</dbReference>
<dbReference type="InterPro" id="IPR000751">
    <property type="entry name" value="MPI_Phosphatase"/>
</dbReference>
<evidence type="ECO:0000313" key="9">
    <source>
        <dbReference type="EnsemblMetazoa" id="G13816.1:cds"/>
    </source>
</evidence>
<evidence type="ECO:0000259" key="8">
    <source>
        <dbReference type="PROSITE" id="PS50206"/>
    </source>
</evidence>
<dbReference type="GO" id="GO:0009794">
    <property type="term" value="P:regulation of mitotic cell cycle, embryonic"/>
    <property type="evidence" value="ECO:0007669"/>
    <property type="project" value="UniProtKB-ARBA"/>
</dbReference>
<dbReference type="InterPro" id="IPR036873">
    <property type="entry name" value="Rhodanese-like_dom_sf"/>
</dbReference>
<keyword evidence="3 6" id="KW-0378">Hydrolase</keyword>
<dbReference type="Gene3D" id="3.40.250.10">
    <property type="entry name" value="Rhodanese-like domain"/>
    <property type="match status" value="1"/>
</dbReference>
<dbReference type="EnsemblMetazoa" id="G13816.1">
    <property type="protein sequence ID" value="G13816.1:cds"/>
    <property type="gene ID" value="G13816"/>
</dbReference>
<keyword evidence="2 6" id="KW-0132">Cell division</keyword>
<comment type="similarity">
    <text evidence="1 6">Belongs to the MPI phosphatase family.</text>
</comment>
<evidence type="ECO:0000256" key="2">
    <source>
        <dbReference type="ARBA" id="ARBA00022618"/>
    </source>
</evidence>
<dbReference type="PANTHER" id="PTHR10828">
    <property type="entry name" value="M-PHASE INDUCER PHOSPHATASE DUAL SPECIFICITY PHOSPHATASE CDC25"/>
    <property type="match status" value="1"/>
</dbReference>
<evidence type="ECO:0000313" key="10">
    <source>
        <dbReference type="Proteomes" id="UP000005408"/>
    </source>
</evidence>
<evidence type="ECO:0000256" key="1">
    <source>
        <dbReference type="ARBA" id="ARBA00011065"/>
    </source>
</evidence>
<dbReference type="PROSITE" id="PS50206">
    <property type="entry name" value="RHODANESE_3"/>
    <property type="match status" value="1"/>
</dbReference>
<dbReference type="InterPro" id="IPR001763">
    <property type="entry name" value="Rhodanese-like_dom"/>
</dbReference>
<dbReference type="FunFam" id="3.40.250.10:FF:000036">
    <property type="entry name" value="M-phase inducer phosphatase"/>
    <property type="match status" value="1"/>
</dbReference>
<dbReference type="PRINTS" id="PR00716">
    <property type="entry name" value="MPIPHPHTASE"/>
</dbReference>
<comment type="catalytic activity">
    <reaction evidence="6">
        <text>O-phospho-L-tyrosyl-[protein] + H2O = L-tyrosyl-[protein] + phosphate</text>
        <dbReference type="Rhea" id="RHEA:10684"/>
        <dbReference type="Rhea" id="RHEA-COMP:10136"/>
        <dbReference type="Rhea" id="RHEA-COMP:20101"/>
        <dbReference type="ChEBI" id="CHEBI:15377"/>
        <dbReference type="ChEBI" id="CHEBI:43474"/>
        <dbReference type="ChEBI" id="CHEBI:46858"/>
        <dbReference type="ChEBI" id="CHEBI:61978"/>
        <dbReference type="EC" id="3.1.3.48"/>
    </reaction>
</comment>
<dbReference type="GO" id="GO:0000086">
    <property type="term" value="P:G2/M transition of mitotic cell cycle"/>
    <property type="evidence" value="ECO:0007669"/>
    <property type="project" value="TreeGrafter"/>
</dbReference>
<evidence type="ECO:0000256" key="7">
    <source>
        <dbReference type="SAM" id="MobiDB-lite"/>
    </source>
</evidence>
<feature type="region of interest" description="Disordered" evidence="7">
    <location>
        <begin position="119"/>
        <end position="160"/>
    </location>
</feature>
<evidence type="ECO:0000256" key="5">
    <source>
        <dbReference type="ARBA" id="ARBA00023306"/>
    </source>
</evidence>
<dbReference type="SMR" id="A0A8W8IEK1"/>
<keyword evidence="10" id="KW-1185">Reference proteome</keyword>
<dbReference type="GO" id="GO:0004725">
    <property type="term" value="F:protein tyrosine phosphatase activity"/>
    <property type="evidence" value="ECO:0007669"/>
    <property type="project" value="UniProtKB-UniRule"/>
</dbReference>
<comment type="function">
    <text evidence="6">Tyrosine protein phosphatase which functions as a dosage-dependent inducer of mitotic progression.</text>
</comment>
<keyword evidence="6" id="KW-0498">Mitosis</keyword>
<evidence type="ECO:0000256" key="3">
    <source>
        <dbReference type="ARBA" id="ARBA00022801"/>
    </source>
</evidence>
<evidence type="ECO:0000256" key="4">
    <source>
        <dbReference type="ARBA" id="ARBA00022912"/>
    </source>
</evidence>
<accession>A0A8W8IEK1</accession>
<dbReference type="Pfam" id="PF00581">
    <property type="entry name" value="Rhodanese"/>
    <property type="match status" value="1"/>
</dbReference>
<dbReference type="GO" id="GO:0005634">
    <property type="term" value="C:nucleus"/>
    <property type="evidence" value="ECO:0007669"/>
    <property type="project" value="TreeGrafter"/>
</dbReference>
<sequence length="378" mass="43909">MLNNYTKWIQRRRQKRILDLKMYRTTSTPVSSKTKAMEQSVMKEMSPFRLAQLPFDLDDLSLSPNDVYQLMTPKHAPRPALLDEDSGLGMDSFDTIQEENTDQELLSIDTETQLTDTPCSRRSLFGFQKRQRRDSKGSPLTKRRKHVTPSGKRIQKSLSFGECPTLESQSTAEQNEVVEFIERVSQEEDLVGDGSTSHSLPTIPGKHADLKSITTDTVSKLLRGDYDDVIGSYQIIDCRYPYEYEGGHVKDAVNFYKEMDAETILNFKGRQEEGEGKRHILIFYCEFSSERGPKMYRNVRKADRALNQDNYPRLNYPEMYLIHNGYKCFFETQKTMCEPQEYKPMLHKEHAQDLRHFRAKSKSFTVGEKRKKASRLSF</sequence>
<dbReference type="PANTHER" id="PTHR10828:SF76">
    <property type="entry name" value="M-PHASE INDUCER PHOSPHATASE"/>
    <property type="match status" value="1"/>
</dbReference>
<proteinExistence type="inferred from homology"/>
<dbReference type="GO" id="GO:0110032">
    <property type="term" value="P:positive regulation of G2/MI transition of meiotic cell cycle"/>
    <property type="evidence" value="ECO:0007669"/>
    <property type="project" value="TreeGrafter"/>
</dbReference>
<reference evidence="9" key="1">
    <citation type="submission" date="2022-08" db="UniProtKB">
        <authorList>
            <consortium name="EnsemblMetazoa"/>
        </authorList>
    </citation>
    <scope>IDENTIFICATION</scope>
    <source>
        <strain evidence="9">05x7-T-G4-1.051#20</strain>
    </source>
</reference>
<feature type="domain" description="Rhodanese" evidence="8">
    <location>
        <begin position="229"/>
        <end position="338"/>
    </location>
</feature>
<dbReference type="AlphaFoldDB" id="A0A8W8IEK1"/>
<dbReference type="EC" id="3.1.3.48" evidence="6"/>
<keyword evidence="4 6" id="KW-0904">Protein phosphatase</keyword>
<dbReference type="SUPFAM" id="SSF52821">
    <property type="entry name" value="Rhodanese/Cell cycle control phosphatase"/>
    <property type="match status" value="1"/>
</dbReference>